<keyword evidence="2" id="KW-1185">Reference proteome</keyword>
<sequence length="82" mass="8482">MAIFETLSNLGNTSSAMKQSTTNISFGGNNQYDPSLGGGMNHSAFKSSSTRGAGASMAMGIFGQAFGVVTQFVPLSSIFSFK</sequence>
<name>F4QDF1_CACFS</name>
<evidence type="ECO:0000313" key="1">
    <source>
        <dbReference type="EMBL" id="EGG14569.1"/>
    </source>
</evidence>
<dbReference type="AlphaFoldDB" id="F4QDF1"/>
<reference evidence="2" key="1">
    <citation type="journal article" date="2011" name="Genome Res.">
        <title>Phylogeny-wide analysis of social amoeba genomes highlights ancient origins for complex intercellular communication.</title>
        <authorList>
            <person name="Heidel A.J."/>
            <person name="Lawal H.M."/>
            <person name="Felder M."/>
            <person name="Schilde C."/>
            <person name="Helps N.R."/>
            <person name="Tunggal B."/>
            <person name="Rivero F."/>
            <person name="John U."/>
            <person name="Schleicher M."/>
            <person name="Eichinger L."/>
            <person name="Platzer M."/>
            <person name="Noegel A.A."/>
            <person name="Schaap P."/>
            <person name="Gloeckner G."/>
        </authorList>
    </citation>
    <scope>NUCLEOTIDE SEQUENCE [LARGE SCALE GENOMIC DNA]</scope>
    <source>
        <strain evidence="2">SH3</strain>
    </source>
</reference>
<organism evidence="1 2">
    <name type="scientific">Cavenderia fasciculata</name>
    <name type="common">Slime mold</name>
    <name type="synonym">Dictyostelium fasciculatum</name>
    <dbReference type="NCBI Taxonomy" id="261658"/>
    <lineage>
        <taxon>Eukaryota</taxon>
        <taxon>Amoebozoa</taxon>
        <taxon>Evosea</taxon>
        <taxon>Eumycetozoa</taxon>
        <taxon>Dictyostelia</taxon>
        <taxon>Acytosteliales</taxon>
        <taxon>Cavenderiaceae</taxon>
        <taxon>Cavenderia</taxon>
    </lineage>
</organism>
<protein>
    <submittedName>
        <fullName evidence="1">Uncharacterized protein</fullName>
    </submittedName>
</protein>
<gene>
    <name evidence="1" type="ORF">DFA_12346</name>
</gene>
<dbReference type="Proteomes" id="UP000007797">
    <property type="component" value="Unassembled WGS sequence"/>
</dbReference>
<proteinExistence type="predicted"/>
<accession>F4QDF1</accession>
<evidence type="ECO:0000313" key="2">
    <source>
        <dbReference type="Proteomes" id="UP000007797"/>
    </source>
</evidence>
<dbReference type="RefSeq" id="XP_004366089.1">
    <property type="nucleotide sequence ID" value="XM_004366032.1"/>
</dbReference>
<dbReference type="EMBL" id="GL883029">
    <property type="protein sequence ID" value="EGG14569.1"/>
    <property type="molecule type" value="Genomic_DNA"/>
</dbReference>
<dbReference type="KEGG" id="dfa:DFA_12346"/>
<dbReference type="GeneID" id="14866529"/>